<dbReference type="PANTHER" id="PTHR39206:SF1">
    <property type="entry name" value="SLL8004 PROTEIN"/>
    <property type="match status" value="1"/>
</dbReference>
<sequence>MNNEPRAAMLVFAGNNGSGKSTIRDLIIDRLGVSVNIVRSGGHHIDSKDIIRREQTSLSNLLAHLQLIDHLIVIDNSSSDGQIVLETDSTTVKCYSKALPGWLKPFIVTCKTEAMIRSKPTAVRDSDRFIFMFS</sequence>
<dbReference type="HOGENOM" id="CLU_1894150_0_0_9"/>
<dbReference type="Proteomes" id="UP000007392">
    <property type="component" value="Chromosome"/>
</dbReference>
<dbReference type="AlphaFoldDB" id="I0BRB9"/>
<evidence type="ECO:0008006" key="3">
    <source>
        <dbReference type="Google" id="ProtNLM"/>
    </source>
</evidence>
<dbReference type="EMBL" id="CP003422">
    <property type="protein sequence ID" value="AFH64916.1"/>
    <property type="molecule type" value="Genomic_DNA"/>
</dbReference>
<dbReference type="KEGG" id="pmw:B2K_30150"/>
<dbReference type="InterPro" id="IPR027417">
    <property type="entry name" value="P-loop_NTPase"/>
</dbReference>
<dbReference type="PANTHER" id="PTHR39206">
    <property type="entry name" value="SLL8004 PROTEIN"/>
    <property type="match status" value="1"/>
</dbReference>
<dbReference type="SUPFAM" id="SSF52540">
    <property type="entry name" value="P-loop containing nucleoside triphosphate hydrolases"/>
    <property type="match status" value="1"/>
</dbReference>
<evidence type="ECO:0000313" key="1">
    <source>
        <dbReference type="EMBL" id="AFH64916.1"/>
    </source>
</evidence>
<dbReference type="RefSeq" id="WP_014652462.1">
    <property type="nucleotide sequence ID" value="NC_017672.3"/>
</dbReference>
<protein>
    <recommendedName>
        <fullName evidence="3">UDP-N-acetylglucosamine kinase</fullName>
    </recommendedName>
</protein>
<name>I0BRB9_9BACL</name>
<accession>I0BRB9</accession>
<reference evidence="1 2" key="1">
    <citation type="submission" date="2013-06" db="EMBL/GenBank/DDBJ databases">
        <title>Complete genome sequence of Paenibacillus mucilaginosus K02.</title>
        <authorList>
            <person name="Xiao B."/>
            <person name="Sun L."/>
            <person name="Xiao L."/>
            <person name="Lian B."/>
        </authorList>
    </citation>
    <scope>NUCLEOTIDE SEQUENCE [LARGE SCALE GENOMIC DNA]</scope>
    <source>
        <strain evidence="1 2">K02</strain>
    </source>
</reference>
<organism evidence="1 2">
    <name type="scientific">Paenibacillus mucilaginosus K02</name>
    <dbReference type="NCBI Taxonomy" id="997761"/>
    <lineage>
        <taxon>Bacteria</taxon>
        <taxon>Bacillati</taxon>
        <taxon>Bacillota</taxon>
        <taxon>Bacilli</taxon>
        <taxon>Bacillales</taxon>
        <taxon>Paenibacillaceae</taxon>
        <taxon>Paenibacillus</taxon>
    </lineage>
</organism>
<gene>
    <name evidence="1" type="ORF">B2K_30150</name>
</gene>
<evidence type="ECO:0000313" key="2">
    <source>
        <dbReference type="Proteomes" id="UP000007392"/>
    </source>
</evidence>
<proteinExistence type="predicted"/>